<dbReference type="EMBL" id="SNRW01011035">
    <property type="protein sequence ID" value="KAA6375715.1"/>
    <property type="molecule type" value="Genomic_DNA"/>
</dbReference>
<accession>A0A5J4V109</accession>
<feature type="region of interest" description="Disordered" evidence="1">
    <location>
        <begin position="114"/>
        <end position="152"/>
    </location>
</feature>
<evidence type="ECO:0000313" key="2">
    <source>
        <dbReference type="EMBL" id="KAA6375715.1"/>
    </source>
</evidence>
<dbReference type="AlphaFoldDB" id="A0A5J4V109"/>
<name>A0A5J4V109_9EUKA</name>
<proteinExistence type="predicted"/>
<comment type="caution">
    <text evidence="2">The sequence shown here is derived from an EMBL/GenBank/DDBJ whole genome shotgun (WGS) entry which is preliminary data.</text>
</comment>
<evidence type="ECO:0000313" key="3">
    <source>
        <dbReference type="Proteomes" id="UP000324800"/>
    </source>
</evidence>
<dbReference type="Proteomes" id="UP000324800">
    <property type="component" value="Unassembled WGS sequence"/>
</dbReference>
<protein>
    <submittedName>
        <fullName evidence="2">Uncharacterized protein</fullName>
    </submittedName>
</protein>
<sequence>MEQLGPHKQQNILRIHPLICILQIQGVFQYLPISIDRELVQKDGLISQLAQQGIEQVYVLLLVWTQLFHAVSMRYIVLRDAMSEKYPVYQEDVFSSFTASQSIPVSTSISNMVPTPLTDSNTPSSSINQLPQSTYASSTQQTVGKTGGKDQMNFPNQNSYTPNLLLNVGQNQNSTFKPLDLPAVAVCKFGIDLLHLFVENNDKMACKPIWQKMIASLKAATRRIELPVPVRKQAHAVLVTAKQTEFIQLVFAKPNTKAGGISITSSSSSGK</sequence>
<reference evidence="2 3" key="1">
    <citation type="submission" date="2019-03" db="EMBL/GenBank/DDBJ databases">
        <title>Single cell metagenomics reveals metabolic interactions within the superorganism composed of flagellate Streblomastix strix and complex community of Bacteroidetes bacteria on its surface.</title>
        <authorList>
            <person name="Treitli S.C."/>
            <person name="Kolisko M."/>
            <person name="Husnik F."/>
            <person name="Keeling P."/>
            <person name="Hampl V."/>
        </authorList>
    </citation>
    <scope>NUCLEOTIDE SEQUENCE [LARGE SCALE GENOMIC DNA]</scope>
    <source>
        <strain evidence="2">ST1C</strain>
    </source>
</reference>
<evidence type="ECO:0000256" key="1">
    <source>
        <dbReference type="SAM" id="MobiDB-lite"/>
    </source>
</evidence>
<organism evidence="2 3">
    <name type="scientific">Streblomastix strix</name>
    <dbReference type="NCBI Taxonomy" id="222440"/>
    <lineage>
        <taxon>Eukaryota</taxon>
        <taxon>Metamonada</taxon>
        <taxon>Preaxostyla</taxon>
        <taxon>Oxymonadida</taxon>
        <taxon>Streblomastigidae</taxon>
        <taxon>Streblomastix</taxon>
    </lineage>
</organism>
<feature type="compositionally biased region" description="Polar residues" evidence="1">
    <location>
        <begin position="114"/>
        <end position="144"/>
    </location>
</feature>
<gene>
    <name evidence="2" type="ORF">EZS28_028757</name>
</gene>